<evidence type="ECO:0000259" key="1">
    <source>
        <dbReference type="Pfam" id="PF13556"/>
    </source>
</evidence>
<dbReference type="InterPro" id="IPR051448">
    <property type="entry name" value="CdaR-like_regulators"/>
</dbReference>
<dbReference type="InterPro" id="IPR025736">
    <property type="entry name" value="PucR_C-HTH_dom"/>
</dbReference>
<comment type="caution">
    <text evidence="3">The sequence shown here is derived from an EMBL/GenBank/DDBJ whole genome shotgun (WGS) entry which is preliminary data.</text>
</comment>
<dbReference type="Gene3D" id="1.10.10.2840">
    <property type="entry name" value="PucR C-terminal helix-turn-helix domain"/>
    <property type="match status" value="1"/>
</dbReference>
<dbReference type="PANTHER" id="PTHR33744:SF7">
    <property type="entry name" value="PUCR FAMILY TRANSCRIPTIONAL REGULATOR"/>
    <property type="match status" value="1"/>
</dbReference>
<reference evidence="3 4" key="1">
    <citation type="submission" date="2019-06" db="EMBL/GenBank/DDBJ databases">
        <title>Sequencing the genomes of 1000 actinobacteria strains.</title>
        <authorList>
            <person name="Klenk H.-P."/>
        </authorList>
    </citation>
    <scope>NUCLEOTIDE SEQUENCE [LARGE SCALE GENOMIC DNA]</scope>
    <source>
        <strain evidence="3 4">DSM 45928</strain>
    </source>
</reference>
<keyword evidence="4" id="KW-1185">Reference proteome</keyword>
<accession>A0A543ATL3</accession>
<dbReference type="InterPro" id="IPR042070">
    <property type="entry name" value="PucR_C-HTH_sf"/>
</dbReference>
<dbReference type="InParanoid" id="A0A543ATL3"/>
<proteinExistence type="predicted"/>
<dbReference type="EMBL" id="VFOW01000001">
    <property type="protein sequence ID" value="TQL75912.1"/>
    <property type="molecule type" value="Genomic_DNA"/>
</dbReference>
<dbReference type="RefSeq" id="WP_170183192.1">
    <property type="nucleotide sequence ID" value="NZ_JBHTGS010000001.1"/>
</dbReference>
<dbReference type="InterPro" id="IPR025751">
    <property type="entry name" value="RsbRD_N_dom"/>
</dbReference>
<dbReference type="Pfam" id="PF13556">
    <property type="entry name" value="HTH_30"/>
    <property type="match status" value="1"/>
</dbReference>
<organism evidence="3 4">
    <name type="scientific">Stackebrandtia endophytica</name>
    <dbReference type="NCBI Taxonomy" id="1496996"/>
    <lineage>
        <taxon>Bacteria</taxon>
        <taxon>Bacillati</taxon>
        <taxon>Actinomycetota</taxon>
        <taxon>Actinomycetes</taxon>
        <taxon>Glycomycetales</taxon>
        <taxon>Glycomycetaceae</taxon>
        <taxon>Stackebrandtia</taxon>
    </lineage>
</organism>
<evidence type="ECO:0000313" key="3">
    <source>
        <dbReference type="EMBL" id="TQL75912.1"/>
    </source>
</evidence>
<dbReference type="Proteomes" id="UP000317043">
    <property type="component" value="Unassembled WGS sequence"/>
</dbReference>
<feature type="domain" description="RsbT co-antagonist protein RsbRD N-terminal" evidence="2">
    <location>
        <begin position="30"/>
        <end position="167"/>
    </location>
</feature>
<dbReference type="PANTHER" id="PTHR33744">
    <property type="entry name" value="CARBOHYDRATE DIACID REGULATOR"/>
    <property type="match status" value="1"/>
</dbReference>
<feature type="domain" description="PucR C-terminal helix-turn-helix" evidence="1">
    <location>
        <begin position="348"/>
        <end position="404"/>
    </location>
</feature>
<protein>
    <submittedName>
        <fullName evidence="3">PucR-like helix-turn-helix protein</fullName>
    </submittedName>
</protein>
<dbReference type="Pfam" id="PF14361">
    <property type="entry name" value="RsbRD_N"/>
    <property type="match status" value="1"/>
</dbReference>
<gene>
    <name evidence="3" type="ORF">FB566_1428</name>
</gene>
<evidence type="ECO:0000259" key="2">
    <source>
        <dbReference type="Pfam" id="PF14361"/>
    </source>
</evidence>
<name>A0A543ATL3_9ACTN</name>
<evidence type="ECO:0000313" key="4">
    <source>
        <dbReference type="Proteomes" id="UP000317043"/>
    </source>
</evidence>
<dbReference type="AlphaFoldDB" id="A0A543ATL3"/>
<sequence>MPGEANRAGRPFMLGGRPLHTVIREQVTPLAKTLTQLIATEVDTYRRMDESDLNRDIVALVEHNLFMLANTFERGKAPEADELAVLRAAAGRGAHENHPLEDILAAYHLGARHATAQIFADADPEDYGDIVAAHKLLLDSNQVISAVVCAGYSTARESMRSQEQDARHTVVSALLDGARPMQAGAFAGVRLASRYLVLTVTIDPNPEELTDDPAGVRAGRSKLDRIRQVLDGRTPEPVLTVLDPAGGLLLVPTSESPAEWDDAAKLINLMTDVAGAPIWAAGELTEIAEVAQAARLTQEVLEVVRAFGRLPGLYRLSDVLLEYQLTRPSKAVTQLASLLDPLEDNPDLLHTLQVYLANSLDRRRTAALLHVHPNTVDYRLRRAVQLTGLDPLDPSHLQRIGAAITARRTKPR</sequence>